<dbReference type="Gene3D" id="2.20.110.10">
    <property type="entry name" value="Histone H3 K4-specific methyltransferase SET7/9 N-terminal domain"/>
    <property type="match status" value="2"/>
</dbReference>
<organism evidence="2 3">
    <name type="scientific">Chlamydia poikilotherma</name>
    <dbReference type="NCBI Taxonomy" id="1967783"/>
    <lineage>
        <taxon>Bacteria</taxon>
        <taxon>Pseudomonadati</taxon>
        <taxon>Chlamydiota</taxon>
        <taxon>Chlamydiia</taxon>
        <taxon>Chlamydiales</taxon>
        <taxon>Chlamydiaceae</taxon>
        <taxon>Chlamydia/Chlamydophila group</taxon>
        <taxon>Chlamydia</taxon>
    </lineage>
</organism>
<protein>
    <submittedName>
        <fullName evidence="2">MORN repeat variant</fullName>
    </submittedName>
</protein>
<dbReference type="KEGG" id="chla:C834K_1023"/>
<dbReference type="Pfam" id="PF07661">
    <property type="entry name" value="MORN_2"/>
    <property type="match status" value="3"/>
</dbReference>
<feature type="chain" id="PRO_5017328613" evidence="1">
    <location>
        <begin position="22"/>
        <end position="424"/>
    </location>
</feature>
<dbReference type="SUPFAM" id="SSF82185">
    <property type="entry name" value="Histone H3 K4-specific methyltransferase SET7/9 N-terminal domain"/>
    <property type="match status" value="2"/>
</dbReference>
<dbReference type="AlphaFoldDB" id="A0A3B0PQH2"/>
<proteinExistence type="predicted"/>
<keyword evidence="3" id="KW-1185">Reference proteome</keyword>
<dbReference type="Proteomes" id="UP000258476">
    <property type="component" value="Chromosome"/>
</dbReference>
<dbReference type="InterPro" id="IPR011652">
    <property type="entry name" value="MORN_2"/>
</dbReference>
<evidence type="ECO:0000256" key="1">
    <source>
        <dbReference type="SAM" id="SignalP"/>
    </source>
</evidence>
<dbReference type="OrthoDB" id="18436at2"/>
<keyword evidence="1" id="KW-0732">Signal</keyword>
<dbReference type="EMBL" id="LS992154">
    <property type="protein sequence ID" value="SYX09453.1"/>
    <property type="molecule type" value="Genomic_DNA"/>
</dbReference>
<reference evidence="3" key="1">
    <citation type="submission" date="2017-11" db="EMBL/GenBank/DDBJ databases">
        <authorList>
            <person name="Seth-Smith MB H."/>
        </authorList>
    </citation>
    <scope>NUCLEOTIDE SEQUENCE [LARGE SCALE GENOMIC DNA]</scope>
</reference>
<evidence type="ECO:0000313" key="3">
    <source>
        <dbReference type="Proteomes" id="UP000258476"/>
    </source>
</evidence>
<gene>
    <name evidence="2" type="ORF">C834K_1023</name>
</gene>
<dbReference type="RefSeq" id="WP_117274728.1">
    <property type="nucleotide sequence ID" value="NZ_LS992154.1"/>
</dbReference>
<accession>A0A3B0PQH2</accession>
<name>A0A3B0PQH2_9CHLA</name>
<feature type="signal peptide" evidence="1">
    <location>
        <begin position="1"/>
        <end position="21"/>
    </location>
</feature>
<sequence>MVIRKFLCLFLLCFAFTPSYAAGTYEKLTLTGINIIDRNGLSETICSKEKLKKYAKVDFLSPQPYQKVMRMYKNTRGENVSCLTTYHPNGQLKQYLECVNNRACGRYREWHGNGKIKIQAEVIGGIADLHPSAESGWLFHGTTLAHSDEGMLEAAINYDKGLLQGTSYYYHPNGQVWKECSYHKGRAHGDFLTYTVEGFLLKKQTYQDGEKHSVSVRYQERSNIVLSEEEYDNGLLLKGSYLDPHTHQIFSEIVNGNGVQAIYGKHAIVETRVFIRGEACGKVTVFDSLGDQILQTYTLVEGVKHGEELFFYPDTGKSKLLLTWNHGILQGPVKTWYPNGSLESCKELINNKKSGLLTLYYPEGQIMATEEYDNELLIKGEYFRPGDRHPYSKIDKGCGTAVFFTSSGTITKKIPYQDGKPLIN</sequence>
<evidence type="ECO:0000313" key="2">
    <source>
        <dbReference type="EMBL" id="SYX09453.1"/>
    </source>
</evidence>